<dbReference type="Pfam" id="PF19263">
    <property type="entry name" value="DUF5906"/>
    <property type="match status" value="1"/>
</dbReference>
<evidence type="ECO:0000259" key="1">
    <source>
        <dbReference type="Pfam" id="PF19263"/>
    </source>
</evidence>
<accession>A0A975GCE4</accession>
<proteinExistence type="predicted"/>
<reference evidence="2" key="1">
    <citation type="submission" date="2019-11" db="EMBL/GenBank/DDBJ databases">
        <authorList>
            <person name="Kojima H."/>
        </authorList>
    </citation>
    <scope>NUCLEOTIDE SEQUENCE</scope>
    <source>
        <strain evidence="2">H1576</strain>
    </source>
</reference>
<dbReference type="KEGG" id="saqt:GJV85_03490"/>
<evidence type="ECO:0000313" key="2">
    <source>
        <dbReference type="EMBL" id="QSZ41213.1"/>
    </source>
</evidence>
<gene>
    <name evidence="2" type="ORF">GJV85_03490</name>
</gene>
<name>A0A975GCE4_9BACT</name>
<sequence>MSVQVCLGDVDIDEQMSEEMIKTISTQDATYDAVVELHGKEFQDVSVRSGYSSSSGLIDEETQQPVYISNSQHLYWTLLNANSSQDLDRYVEFLKRRAVIKKFWFLKIHKDGSTSFRILLDLSVIKSMQSRLSFEAPATVGEGLKKIQQESKFYNTENGLIPFDLHNVDYKGLPDWRVVYEQAKIDNEDKINAVKKQYRADKILELVQLYNLSEAEAALIIDEYLSKSIVSASMILKGTDNNPYRVYQFLTQDATKWDVYDIFDYKKGLGKTHINVKNIFNATIYTYLRGGVTYNISFTLDEIIVLLATLDFTKDVKKVLFSLVDYIVSNEFNKDDVNTIIDLLQSKNCSFEFEKYYYKNYINFTVQAKMSDFAFMMMDGKTGVFRKSEDGDLTLYTIKSISDLFLNKNFYSKDPNNLSKTILIDVVKHWLRSQEREEFTSVVFTDKDTKEDEYNLFGGFAYEPINHSGVDLQPYFELVKDVIAGGDELFCNVNHSFVAQMLQDPFNKLGTALVLSGKKRIGKGSFIKIIGALIGGNHYFQTNQPDKVFGRFNIQLLRTILVYLNEAFWSGDKSMEGRIKGIITDDDFSYEIKGGAIFGGKNATRLILDSNEKYIVPATEDEGRYIVEGVSDCKKGDKEFFTSVNDLRTSQKAMEKLMYFYMNFDYKPYEHYLREAPKSKFLIEQISQNFSKIQEWWFRNLQEGNIYKANYVMDADGIKISNEALWESFKEFHKGKTQYEKQQSFYSDLKDLLDGVVVRSGVKVSAGVTGKVIAPLHRARELFTHIYLVSDFDDMVDWSQPYTLDIPLPIPFCA</sequence>
<evidence type="ECO:0000313" key="3">
    <source>
        <dbReference type="Proteomes" id="UP000671852"/>
    </source>
</evidence>
<keyword evidence="3" id="KW-1185">Reference proteome</keyword>
<protein>
    <recommendedName>
        <fullName evidence="1">NrS-1 polymerase-like helicase domain-containing protein</fullName>
    </recommendedName>
</protein>
<dbReference type="AlphaFoldDB" id="A0A975GCE4"/>
<dbReference type="RefSeq" id="WP_207562488.1">
    <property type="nucleotide sequence ID" value="NZ_CP046072.1"/>
</dbReference>
<organism evidence="2 3">
    <name type="scientific">Sulfurimonas aquatica</name>
    <dbReference type="NCBI Taxonomy" id="2672570"/>
    <lineage>
        <taxon>Bacteria</taxon>
        <taxon>Pseudomonadati</taxon>
        <taxon>Campylobacterota</taxon>
        <taxon>Epsilonproteobacteria</taxon>
        <taxon>Campylobacterales</taxon>
        <taxon>Sulfurimonadaceae</taxon>
        <taxon>Sulfurimonas</taxon>
    </lineage>
</organism>
<reference evidence="2" key="2">
    <citation type="submission" date="2021-04" db="EMBL/GenBank/DDBJ databases">
        <title>Isolation and characterization of a novel species of the genus Sulfurimonas.</title>
        <authorList>
            <person name="Fukui M."/>
        </authorList>
    </citation>
    <scope>NUCLEOTIDE SEQUENCE</scope>
    <source>
        <strain evidence="2">H1576</strain>
    </source>
</reference>
<dbReference type="InterPro" id="IPR045455">
    <property type="entry name" value="NrS-1_pol-like_helicase"/>
</dbReference>
<feature type="domain" description="NrS-1 polymerase-like helicase" evidence="1">
    <location>
        <begin position="515"/>
        <end position="622"/>
    </location>
</feature>
<dbReference type="Proteomes" id="UP000671852">
    <property type="component" value="Chromosome"/>
</dbReference>
<dbReference type="EMBL" id="CP046072">
    <property type="protein sequence ID" value="QSZ41213.1"/>
    <property type="molecule type" value="Genomic_DNA"/>
</dbReference>